<dbReference type="CDD" id="cd02883">
    <property type="entry name" value="NUDIX_Hydrolase"/>
    <property type="match status" value="1"/>
</dbReference>
<sequence>MSKLSFSLPRDRVVPVSSVEVRLDATSHPFELEHQLAIEENWRREREANPALFDGRLVLLSQVSYEQKRVIGRCHSVRYATLLYWRRARPAGAEHAYAHAALVSSDGALVAIRMGTHTANPGKVYFAAGSFEPMDFVDGMVDVEGNMAREVREETGLDILRLPRDDEYQLFSRDGITVIFRRYYMGEPADLIAAKISDFVARETDPEIEGPVIIRERDNLPDGVMPYMKAIIDWHFSG</sequence>
<proteinExistence type="predicted"/>
<dbReference type="AlphaFoldDB" id="A0A942E4V7"/>
<keyword evidence="1" id="KW-0378">Hydrolase</keyword>
<evidence type="ECO:0000313" key="1">
    <source>
        <dbReference type="EMBL" id="MBS3650595.1"/>
    </source>
</evidence>
<dbReference type="RefSeq" id="WP_188256156.1">
    <property type="nucleotide sequence ID" value="NZ_JABVCF010000010.1"/>
</dbReference>
<dbReference type="GO" id="GO:0016787">
    <property type="term" value="F:hydrolase activity"/>
    <property type="evidence" value="ECO:0007669"/>
    <property type="project" value="UniProtKB-KW"/>
</dbReference>
<dbReference type="Proteomes" id="UP000680348">
    <property type="component" value="Unassembled WGS sequence"/>
</dbReference>
<dbReference type="EMBL" id="JAGWCR010000010">
    <property type="protein sequence ID" value="MBS3650595.1"/>
    <property type="molecule type" value="Genomic_DNA"/>
</dbReference>
<dbReference type="InterPro" id="IPR015797">
    <property type="entry name" value="NUDIX_hydrolase-like_dom_sf"/>
</dbReference>
<reference evidence="1" key="1">
    <citation type="submission" date="2021-04" db="EMBL/GenBank/DDBJ databases">
        <title>Pseudaminobacter soli sp. nov., isolated from paddy soil contaminated by heavy metals.</title>
        <authorList>
            <person name="Zhang K."/>
        </authorList>
    </citation>
    <scope>NUCLEOTIDE SEQUENCE</scope>
    <source>
        <strain evidence="1">19-2017</strain>
    </source>
</reference>
<comment type="caution">
    <text evidence="1">The sequence shown here is derived from an EMBL/GenBank/DDBJ whole genome shotgun (WGS) entry which is preliminary data.</text>
</comment>
<protein>
    <submittedName>
        <fullName evidence="1">NUDIX hydrolase</fullName>
    </submittedName>
</protein>
<dbReference type="SUPFAM" id="SSF55811">
    <property type="entry name" value="Nudix"/>
    <property type="match status" value="1"/>
</dbReference>
<organism evidence="1 2">
    <name type="scientific">Pseudaminobacter soli</name>
    <name type="common">ex Zhang et al. 2022</name>
    <dbReference type="NCBI Taxonomy" id="2831468"/>
    <lineage>
        <taxon>Bacteria</taxon>
        <taxon>Pseudomonadati</taxon>
        <taxon>Pseudomonadota</taxon>
        <taxon>Alphaproteobacteria</taxon>
        <taxon>Hyphomicrobiales</taxon>
        <taxon>Phyllobacteriaceae</taxon>
        <taxon>Pseudaminobacter</taxon>
    </lineage>
</organism>
<gene>
    <name evidence="1" type="ORF">KEU06_18445</name>
</gene>
<keyword evidence="2" id="KW-1185">Reference proteome</keyword>
<name>A0A942E4V7_9HYPH</name>
<evidence type="ECO:0000313" key="2">
    <source>
        <dbReference type="Proteomes" id="UP000680348"/>
    </source>
</evidence>
<dbReference type="Gene3D" id="3.90.79.10">
    <property type="entry name" value="Nucleoside Triphosphate Pyrophosphohydrolase"/>
    <property type="match status" value="1"/>
</dbReference>
<accession>A0A942E4V7</accession>